<dbReference type="OrthoDB" id="9815750at2"/>
<dbReference type="SUPFAM" id="SSF52172">
    <property type="entry name" value="CheY-like"/>
    <property type="match status" value="1"/>
</dbReference>
<dbReference type="STRING" id="1763534.GCA_001831475_01170"/>
<dbReference type="EMBL" id="LVEP01000022">
    <property type="protein sequence ID" value="OCB76487.1"/>
    <property type="molecule type" value="Genomic_DNA"/>
</dbReference>
<evidence type="ECO:0000256" key="2">
    <source>
        <dbReference type="ARBA" id="ARBA00012438"/>
    </source>
</evidence>
<evidence type="ECO:0000256" key="6">
    <source>
        <dbReference type="PROSITE-ProRule" id="PRU00169"/>
    </source>
</evidence>
<dbReference type="Gene3D" id="3.40.50.2300">
    <property type="match status" value="1"/>
</dbReference>
<dbReference type="InterPro" id="IPR001789">
    <property type="entry name" value="Sig_transdc_resp-reg_receiver"/>
</dbReference>
<dbReference type="InterPro" id="IPR003661">
    <property type="entry name" value="HisK_dim/P_dom"/>
</dbReference>
<protein>
    <recommendedName>
        <fullName evidence="2">histidine kinase</fullName>
        <ecNumber evidence="2">2.7.13.3</ecNumber>
    </recommendedName>
</protein>
<keyword evidence="7" id="KW-0472">Membrane</keyword>
<dbReference type="InterPro" id="IPR004358">
    <property type="entry name" value="Sig_transdc_His_kin-like_C"/>
</dbReference>
<evidence type="ECO:0000313" key="10">
    <source>
        <dbReference type="EMBL" id="OCB76487.1"/>
    </source>
</evidence>
<evidence type="ECO:0000256" key="7">
    <source>
        <dbReference type="SAM" id="Phobius"/>
    </source>
</evidence>
<feature type="modified residue" description="4-aspartylphosphate" evidence="6">
    <location>
        <position position="638"/>
    </location>
</feature>
<evidence type="ECO:0000313" key="11">
    <source>
        <dbReference type="Proteomes" id="UP000093510"/>
    </source>
</evidence>
<dbReference type="RefSeq" id="WP_066333773.1">
    <property type="nucleotide sequence ID" value="NZ_CP017688.1"/>
</dbReference>
<keyword evidence="7" id="KW-1133">Transmembrane helix</keyword>
<organism evidence="10 11">
    <name type="scientific">Flavobacterium crassostreae</name>
    <dbReference type="NCBI Taxonomy" id="1763534"/>
    <lineage>
        <taxon>Bacteria</taxon>
        <taxon>Pseudomonadati</taxon>
        <taxon>Bacteroidota</taxon>
        <taxon>Flavobacteriia</taxon>
        <taxon>Flavobacteriales</taxon>
        <taxon>Flavobacteriaceae</taxon>
        <taxon>Flavobacterium</taxon>
    </lineage>
</organism>
<comment type="catalytic activity">
    <reaction evidence="1">
        <text>ATP + protein L-histidine = ADP + protein N-phospho-L-histidine.</text>
        <dbReference type="EC" id="2.7.13.3"/>
    </reaction>
</comment>
<dbReference type="PANTHER" id="PTHR43047">
    <property type="entry name" value="TWO-COMPONENT HISTIDINE PROTEIN KINASE"/>
    <property type="match status" value="1"/>
</dbReference>
<evidence type="ECO:0000256" key="4">
    <source>
        <dbReference type="ARBA" id="ARBA00022679"/>
    </source>
</evidence>
<dbReference type="Pfam" id="PF00512">
    <property type="entry name" value="HisKA"/>
    <property type="match status" value="1"/>
</dbReference>
<keyword evidence="3 6" id="KW-0597">Phosphoprotein</keyword>
<proteinExistence type="predicted"/>
<dbReference type="AlphaFoldDB" id="A0A1B9E3H6"/>
<dbReference type="InterPro" id="IPR036097">
    <property type="entry name" value="HisK_dim/P_sf"/>
</dbReference>
<name>A0A1B9E3H6_9FLAO</name>
<evidence type="ECO:0000259" key="9">
    <source>
        <dbReference type="PROSITE" id="PS50110"/>
    </source>
</evidence>
<dbReference type="Pfam" id="PF00072">
    <property type="entry name" value="Response_reg"/>
    <property type="match status" value="1"/>
</dbReference>
<dbReference type="SMART" id="SM00388">
    <property type="entry name" value="HisKA"/>
    <property type="match status" value="1"/>
</dbReference>
<dbReference type="InterPro" id="IPR036890">
    <property type="entry name" value="HATPase_C_sf"/>
</dbReference>
<dbReference type="Gene3D" id="3.30.565.10">
    <property type="entry name" value="Histidine kinase-like ATPase, C-terminal domain"/>
    <property type="match status" value="1"/>
</dbReference>
<keyword evidence="11" id="KW-1185">Reference proteome</keyword>
<dbReference type="InterPro" id="IPR005467">
    <property type="entry name" value="His_kinase_dom"/>
</dbReference>
<feature type="domain" description="Response regulatory" evidence="9">
    <location>
        <begin position="589"/>
        <end position="705"/>
    </location>
</feature>
<evidence type="ECO:0000256" key="3">
    <source>
        <dbReference type="ARBA" id="ARBA00022553"/>
    </source>
</evidence>
<dbReference type="Gene3D" id="1.10.287.130">
    <property type="match status" value="1"/>
</dbReference>
<dbReference type="FunFam" id="3.30.565.10:FF:000006">
    <property type="entry name" value="Sensor histidine kinase WalK"/>
    <property type="match status" value="1"/>
</dbReference>
<keyword evidence="7" id="KW-0812">Transmembrane</keyword>
<dbReference type="PROSITE" id="PS50110">
    <property type="entry name" value="RESPONSE_REGULATORY"/>
    <property type="match status" value="1"/>
</dbReference>
<feature type="transmembrane region" description="Helical" evidence="7">
    <location>
        <begin position="299"/>
        <end position="322"/>
    </location>
</feature>
<feature type="domain" description="Histidine kinase" evidence="8">
    <location>
        <begin position="347"/>
        <end position="567"/>
    </location>
</feature>
<keyword evidence="5" id="KW-0418">Kinase</keyword>
<evidence type="ECO:0000256" key="5">
    <source>
        <dbReference type="ARBA" id="ARBA00022777"/>
    </source>
</evidence>
<dbReference type="SMART" id="SM00387">
    <property type="entry name" value="HATPase_c"/>
    <property type="match status" value="1"/>
</dbReference>
<dbReference type="GO" id="GO:0000155">
    <property type="term" value="F:phosphorelay sensor kinase activity"/>
    <property type="evidence" value="ECO:0007669"/>
    <property type="project" value="InterPro"/>
</dbReference>
<dbReference type="InterPro" id="IPR003594">
    <property type="entry name" value="HATPase_dom"/>
</dbReference>
<dbReference type="InterPro" id="IPR011006">
    <property type="entry name" value="CheY-like_superfamily"/>
</dbReference>
<accession>A0A1B9E3H6</accession>
<keyword evidence="4" id="KW-0808">Transferase</keyword>
<dbReference type="Pfam" id="PF02518">
    <property type="entry name" value="HATPase_c"/>
    <property type="match status" value="1"/>
</dbReference>
<dbReference type="CDD" id="cd00082">
    <property type="entry name" value="HisKA"/>
    <property type="match status" value="1"/>
</dbReference>
<comment type="caution">
    <text evidence="10">The sequence shown here is derived from an EMBL/GenBank/DDBJ whole genome shotgun (WGS) entry which is preliminary data.</text>
</comment>
<dbReference type="SMART" id="SM00448">
    <property type="entry name" value="REC"/>
    <property type="match status" value="1"/>
</dbReference>
<dbReference type="CDD" id="cd17546">
    <property type="entry name" value="REC_hyHK_CKI1_RcsC-like"/>
    <property type="match status" value="1"/>
</dbReference>
<evidence type="ECO:0000256" key="1">
    <source>
        <dbReference type="ARBA" id="ARBA00000085"/>
    </source>
</evidence>
<dbReference type="Proteomes" id="UP000093510">
    <property type="component" value="Unassembled WGS sequence"/>
</dbReference>
<dbReference type="SUPFAM" id="SSF47384">
    <property type="entry name" value="Homodimeric domain of signal transducing histidine kinase"/>
    <property type="match status" value="1"/>
</dbReference>
<sequence length="707" mass="80201">MKKITIRKAVLIALFFSILLTQILLYKTWSNQNQDKQTIAHNLEDALQPNLSLLYSNQATKHYLKATNNFNEYLLSHQADNLKNYKVALDSMAFYLGQLSILSKTDSGFSKVINRKKGTEKAVATLQTQLDSLINSKKNIGTQNAKVTFSIQKYDYNKVLSSITYDTVKKVSQTNKKSLFGRIGNALKGKLDTNKEETQSVIKMVFNNQEKSGSFEEQLRNSFQLTEQYYIRNLNSIKNTYNLLKAKDYELLEINKKIVQKSQEILLFYTKSSQEDSKIKYLTSYQKYQNELDKKESTILNLLLLMSLATILLLLYTIYAYVRESNLYAAKQVTEKNLNNKNQLIGMLSHEMRAPLSIISNFSKKLKKQNSNPELTPVIHSLDFASSSLQMTVSQILEFLKNENNQLKAYPSKMNIQQEIQPLVDSLQSLSEAKNITLVSNLDPSTNIAVWADNVKIHQLFYNLIVNAIKFTNQGTITVNTKISTHQNKYRLEVAITDTGIGISEQDIGSIFDKFYQSSNNKSQRNYGAGLGLSLCKDIVTLFDGKITAKSTLNVGTQMTFYLLLEPLKPELESYQTQLKNKFKDQSITIAVVDDDALTLRVVKKLIENVGFKAAVFERAPQITAYLNQHVVDLIVTDIQIFDYSGIELSKDIKKSNNPNQSKPIMALTSDTYIGSKTAVALGFDATIIKPVNKEEFYEKILNLLCV</sequence>
<dbReference type="EC" id="2.7.13.3" evidence="2"/>
<dbReference type="PRINTS" id="PR00344">
    <property type="entry name" value="BCTRLSENSOR"/>
</dbReference>
<evidence type="ECO:0000259" key="8">
    <source>
        <dbReference type="PROSITE" id="PS50109"/>
    </source>
</evidence>
<gene>
    <name evidence="10" type="ORF">LPBF_05990</name>
</gene>
<reference evidence="10 11" key="1">
    <citation type="submission" date="2016-03" db="EMBL/GenBank/DDBJ databases">
        <authorList>
            <person name="Ploux O."/>
        </authorList>
    </citation>
    <scope>NUCLEOTIDE SEQUENCE [LARGE SCALE GENOMIC DNA]</scope>
    <source>
        <strain evidence="10 11">LPB0076</strain>
    </source>
</reference>
<dbReference type="PROSITE" id="PS50109">
    <property type="entry name" value="HIS_KIN"/>
    <property type="match status" value="1"/>
</dbReference>
<dbReference type="SUPFAM" id="SSF55874">
    <property type="entry name" value="ATPase domain of HSP90 chaperone/DNA topoisomerase II/histidine kinase"/>
    <property type="match status" value="1"/>
</dbReference>